<evidence type="ECO:0000256" key="1">
    <source>
        <dbReference type="SAM" id="MobiDB-lite"/>
    </source>
</evidence>
<evidence type="ECO:0008006" key="4">
    <source>
        <dbReference type="Google" id="ProtNLM"/>
    </source>
</evidence>
<sequence>MIKKRTGDGSDPEFNAGQPGTEIFNMPASTTAGPVSVRSHPAPEASGNSIGLEAIIRKALMGKYDDSSEDRSLSSAANQTGSAMSADGRVEDSFSQGGSRSSKSSGRSNGRKAKSPGPGLSGSERPSSVSSVHSEGDCNRRTPLTNRVWEDRPLSAGSTPTPFPCNPLTMRYSGGTVSAHSPSSGQQGGLGPGPGRSWEEEPKPLLVSQYETLSDSE</sequence>
<feature type="region of interest" description="Disordered" evidence="1">
    <location>
        <begin position="64"/>
        <end position="217"/>
    </location>
</feature>
<protein>
    <recommendedName>
        <fullName evidence="4">NCOR2</fullName>
    </recommendedName>
</protein>
<feature type="region of interest" description="Disordered" evidence="1">
    <location>
        <begin position="1"/>
        <end position="50"/>
    </location>
</feature>
<reference evidence="2 3" key="1">
    <citation type="submission" date="2021-06" db="EMBL/GenBank/DDBJ databases">
        <authorList>
            <person name="Palmer J.M."/>
        </authorList>
    </citation>
    <scope>NUCLEOTIDE SEQUENCE [LARGE SCALE GENOMIC DNA]</scope>
    <source>
        <strain evidence="3">if_2019</strain>
        <tissue evidence="2">Muscle</tissue>
    </source>
</reference>
<feature type="compositionally biased region" description="Low complexity" evidence="1">
    <location>
        <begin position="121"/>
        <end position="133"/>
    </location>
</feature>
<organism evidence="2 3">
    <name type="scientific">Ilyodon furcidens</name>
    <name type="common">goldbreast splitfin</name>
    <dbReference type="NCBI Taxonomy" id="33524"/>
    <lineage>
        <taxon>Eukaryota</taxon>
        <taxon>Metazoa</taxon>
        <taxon>Chordata</taxon>
        <taxon>Craniata</taxon>
        <taxon>Vertebrata</taxon>
        <taxon>Euteleostomi</taxon>
        <taxon>Actinopterygii</taxon>
        <taxon>Neopterygii</taxon>
        <taxon>Teleostei</taxon>
        <taxon>Neoteleostei</taxon>
        <taxon>Acanthomorphata</taxon>
        <taxon>Ovalentaria</taxon>
        <taxon>Atherinomorphae</taxon>
        <taxon>Cyprinodontiformes</taxon>
        <taxon>Goodeidae</taxon>
        <taxon>Ilyodon</taxon>
    </lineage>
</organism>
<evidence type="ECO:0000313" key="2">
    <source>
        <dbReference type="EMBL" id="MEQ2250366.1"/>
    </source>
</evidence>
<proteinExistence type="predicted"/>
<keyword evidence="3" id="KW-1185">Reference proteome</keyword>
<accession>A0ABV0UZ07</accession>
<gene>
    <name evidence="2" type="ORF">ILYODFUR_000016</name>
</gene>
<comment type="caution">
    <text evidence="2">The sequence shown here is derived from an EMBL/GenBank/DDBJ whole genome shotgun (WGS) entry which is preliminary data.</text>
</comment>
<name>A0ABV0UZ07_9TELE</name>
<feature type="compositionally biased region" description="Polar residues" evidence="1">
    <location>
        <begin position="73"/>
        <end position="83"/>
    </location>
</feature>
<feature type="compositionally biased region" description="Low complexity" evidence="1">
    <location>
        <begin position="93"/>
        <end position="108"/>
    </location>
</feature>
<dbReference type="EMBL" id="JAHRIQ010092685">
    <property type="protein sequence ID" value="MEQ2250366.1"/>
    <property type="molecule type" value="Genomic_DNA"/>
</dbReference>
<dbReference type="Proteomes" id="UP001482620">
    <property type="component" value="Unassembled WGS sequence"/>
</dbReference>
<evidence type="ECO:0000313" key="3">
    <source>
        <dbReference type="Proteomes" id="UP001482620"/>
    </source>
</evidence>